<dbReference type="KEGG" id="tnl:113508728"/>
<name>A0A7E5X329_TRINI</name>
<dbReference type="Gene3D" id="3.90.550.10">
    <property type="entry name" value="Spore Coat Polysaccharide Biosynthesis Protein SpsA, Chain A"/>
    <property type="match status" value="1"/>
</dbReference>
<dbReference type="PANTHER" id="PTHR21485">
    <property type="entry name" value="HAD SUPERFAMILY MEMBERS CMAS AND KDSC"/>
    <property type="match status" value="1"/>
</dbReference>
<dbReference type="OrthoDB" id="10262032at2759"/>
<dbReference type="GO" id="GO:0008781">
    <property type="term" value="F:N-acylneuraminate cytidylyltransferase activity"/>
    <property type="evidence" value="ECO:0007669"/>
    <property type="project" value="TreeGrafter"/>
</dbReference>
<dbReference type="FunCoup" id="A0A7E5X329">
    <property type="interactions" value="65"/>
</dbReference>
<accession>A0A7E5X329</accession>
<organism evidence="2 3">
    <name type="scientific">Trichoplusia ni</name>
    <name type="common">Cabbage looper</name>
    <dbReference type="NCBI Taxonomy" id="7111"/>
    <lineage>
        <taxon>Eukaryota</taxon>
        <taxon>Metazoa</taxon>
        <taxon>Ecdysozoa</taxon>
        <taxon>Arthropoda</taxon>
        <taxon>Hexapoda</taxon>
        <taxon>Insecta</taxon>
        <taxon>Pterygota</taxon>
        <taxon>Neoptera</taxon>
        <taxon>Endopterygota</taxon>
        <taxon>Lepidoptera</taxon>
        <taxon>Glossata</taxon>
        <taxon>Ditrysia</taxon>
        <taxon>Noctuoidea</taxon>
        <taxon>Noctuidae</taxon>
        <taxon>Plusiinae</taxon>
        <taxon>Trichoplusia</taxon>
    </lineage>
</organism>
<dbReference type="Proteomes" id="UP000322000">
    <property type="component" value="Chromosome 3"/>
</dbReference>
<proteinExistence type="predicted"/>
<keyword evidence="3" id="KW-0548">Nucleotidyltransferase</keyword>
<dbReference type="Pfam" id="PF02348">
    <property type="entry name" value="CTP_transf_3"/>
    <property type="match status" value="1"/>
</dbReference>
<keyword evidence="1" id="KW-0472">Membrane</keyword>
<reference evidence="3" key="1">
    <citation type="submission" date="2025-08" db="UniProtKB">
        <authorList>
            <consortium name="RefSeq"/>
        </authorList>
    </citation>
    <scope>IDENTIFICATION</scope>
</reference>
<gene>
    <name evidence="3" type="primary">LOC113508728</name>
</gene>
<protein>
    <submittedName>
        <fullName evidence="3">N-acylneuraminate cytidylyltransferase</fullName>
    </submittedName>
</protein>
<dbReference type="CTD" id="317923"/>
<keyword evidence="1" id="KW-1133">Transmembrane helix</keyword>
<evidence type="ECO:0000313" key="3">
    <source>
        <dbReference type="RefSeq" id="XP_026747613.1"/>
    </source>
</evidence>
<dbReference type="AlphaFoldDB" id="A0A7E5X329"/>
<feature type="transmembrane region" description="Helical" evidence="1">
    <location>
        <begin position="6"/>
        <end position="25"/>
    </location>
</feature>
<dbReference type="InterPro" id="IPR003329">
    <property type="entry name" value="Cytidylyl_trans"/>
</dbReference>
<dbReference type="InParanoid" id="A0A7E5X329"/>
<keyword evidence="2" id="KW-1185">Reference proteome</keyword>
<dbReference type="RefSeq" id="XP_026747613.1">
    <property type="nucleotide sequence ID" value="XM_026891812.1"/>
</dbReference>
<dbReference type="SUPFAM" id="SSF53448">
    <property type="entry name" value="Nucleotide-diphospho-sugar transferases"/>
    <property type="match status" value="1"/>
</dbReference>
<dbReference type="InterPro" id="IPR029044">
    <property type="entry name" value="Nucleotide-diphossugar_trans"/>
</dbReference>
<keyword evidence="1" id="KW-0812">Transmembrane</keyword>
<evidence type="ECO:0000313" key="2">
    <source>
        <dbReference type="Proteomes" id="UP000322000"/>
    </source>
</evidence>
<dbReference type="GeneID" id="113508728"/>
<sequence length="244" mass="27503">MWFQVLSLSTILYCCSAEIAVLILARGGSKGLRLKNLRKVGGTSLLSRTIHSAKAAGLHDITVSTDHPLIALEAVKDNVTEFRRSFATATDWAPSIWGALEFLEAKPNVTVLILMQTTSPFTQPADIRSAVEKLNNPVPFDCVFSVTRSNKLRWRLIKGKLHPANFQVKNRVRRQDWDGEFLETGAFYITRRWLLENGQFQNYKQCFHDYSCTVQEVSGIQSLEVDTLEDLRLANTLLNANLGF</sequence>
<dbReference type="CDD" id="cd02513">
    <property type="entry name" value="CMP-NeuAc_Synthase"/>
    <property type="match status" value="1"/>
</dbReference>
<dbReference type="PANTHER" id="PTHR21485:SF3">
    <property type="entry name" value="N-ACYLNEURAMINATE CYTIDYLYLTRANSFERASE"/>
    <property type="match status" value="1"/>
</dbReference>
<keyword evidence="3" id="KW-0808">Transferase</keyword>
<dbReference type="InterPro" id="IPR050793">
    <property type="entry name" value="CMP-NeuNAc_synthase"/>
</dbReference>
<evidence type="ECO:0000256" key="1">
    <source>
        <dbReference type="SAM" id="Phobius"/>
    </source>
</evidence>